<dbReference type="RefSeq" id="WP_111677660.1">
    <property type="nucleotide sequence ID" value="NZ_LR134317.1"/>
</dbReference>
<feature type="domain" description="Staphylococcal/Streptococcal toxin beta-grasp" evidence="6">
    <location>
        <begin position="131"/>
        <end position="233"/>
    </location>
</feature>
<evidence type="ECO:0000259" key="6">
    <source>
        <dbReference type="Pfam" id="PF02876"/>
    </source>
</evidence>
<dbReference type="EMBL" id="UHHT01000001">
    <property type="protein sequence ID" value="SUO80606.1"/>
    <property type="molecule type" value="Genomic_DNA"/>
</dbReference>
<dbReference type="SUPFAM" id="SSF50203">
    <property type="entry name" value="Bacterial enterotoxins"/>
    <property type="match status" value="1"/>
</dbReference>
<dbReference type="InterPro" id="IPR013307">
    <property type="entry name" value="Superantigen_bac"/>
</dbReference>
<evidence type="ECO:0000256" key="3">
    <source>
        <dbReference type="ARBA" id="ARBA00022729"/>
    </source>
</evidence>
<dbReference type="InterPro" id="IPR006126">
    <property type="entry name" value="Staph/Strept_toxin_CS"/>
</dbReference>
<proteinExistence type="inferred from homology"/>
<dbReference type="Proteomes" id="UP000269903">
    <property type="component" value="Chromosome"/>
</dbReference>
<keyword evidence="3" id="KW-0732">Signal</keyword>
<reference evidence="7 9" key="1">
    <citation type="submission" date="2018-06" db="EMBL/GenBank/DDBJ databases">
        <authorList>
            <consortium name="Pathogen Informatics"/>
            <person name="Doyle S."/>
        </authorList>
    </citation>
    <scope>NUCLEOTIDE SEQUENCE [LARGE SCALE GENOMIC DNA]</scope>
    <source>
        <strain evidence="7 9">NCTC7023</strain>
    </source>
</reference>
<sequence>MKYNRKLVIFILWLSLLAVMLEAKHSSADTTLNRHNLETLYKQDSLLINKESVKHSTDVVTTHMLKYKVDGKDLSVFLLNEWTTEQFKNKEVDIYALSAPDICGCSTKRYNVYGGLTVANKENVQSKKEYHIPINLWIKGKQETKHLTVSTKKRIVTAQEIDIKVRKLLISQYDIYSNSDQKYSKGSVTLDVNSGKDITYDLYYFGNGEFDSMLKIYINNETVTVDQCHVDVVIN</sequence>
<accession>A0A2X3U5V2</accession>
<organism evidence="8 10">
    <name type="scientific">Streptococcus equi subsp. zooepidemicus</name>
    <dbReference type="NCBI Taxonomy" id="40041"/>
    <lineage>
        <taxon>Bacteria</taxon>
        <taxon>Bacillati</taxon>
        <taxon>Bacillota</taxon>
        <taxon>Bacilli</taxon>
        <taxon>Lactobacillales</taxon>
        <taxon>Streptococcaceae</taxon>
        <taxon>Streptococcus</taxon>
    </lineage>
</organism>
<evidence type="ECO:0000313" key="7">
    <source>
        <dbReference type="EMBL" id="SUO80606.1"/>
    </source>
</evidence>
<comment type="similarity">
    <text evidence="1">Belongs to the staphylococcal/streptococcal toxin family.</text>
</comment>
<dbReference type="Gene3D" id="3.10.20.120">
    <property type="match status" value="1"/>
</dbReference>
<dbReference type="InterPro" id="IPR006173">
    <property type="entry name" value="Staph_tox_OB"/>
</dbReference>
<dbReference type="Pfam" id="PF01123">
    <property type="entry name" value="Stap_Strp_toxin"/>
    <property type="match status" value="1"/>
</dbReference>
<dbReference type="AlphaFoldDB" id="A0A2X3U5V2"/>
<dbReference type="Gene3D" id="2.40.50.110">
    <property type="match status" value="1"/>
</dbReference>
<feature type="domain" description="Staphylococcal/Streptococcal toxin OB-fold" evidence="5">
    <location>
        <begin position="36"/>
        <end position="117"/>
    </location>
</feature>
<name>A0A2X3U5V2_STRSZ</name>
<keyword evidence="2" id="KW-0800">Toxin</keyword>
<dbReference type="InterPro" id="IPR016091">
    <property type="entry name" value="SuperAg_toxin_C"/>
</dbReference>
<dbReference type="InterPro" id="IPR006123">
    <property type="entry name" value="Toxin_b-grasp_Staph/Strep"/>
</dbReference>
<evidence type="ECO:0000256" key="1">
    <source>
        <dbReference type="ARBA" id="ARBA00008401"/>
    </source>
</evidence>
<dbReference type="SUPFAM" id="SSF54334">
    <property type="entry name" value="Superantigen toxins, C-terminal domain"/>
    <property type="match status" value="1"/>
</dbReference>
<evidence type="ECO:0000313" key="10">
    <source>
        <dbReference type="Proteomes" id="UP000269903"/>
    </source>
</evidence>
<evidence type="ECO:0000256" key="2">
    <source>
        <dbReference type="ARBA" id="ARBA00022656"/>
    </source>
</evidence>
<evidence type="ECO:0000256" key="4">
    <source>
        <dbReference type="ARBA" id="ARBA00023026"/>
    </source>
</evidence>
<evidence type="ECO:0000313" key="9">
    <source>
        <dbReference type="Proteomes" id="UP000255476"/>
    </source>
</evidence>
<dbReference type="Pfam" id="PF02876">
    <property type="entry name" value="Stap_Strp_tox_C"/>
    <property type="match status" value="1"/>
</dbReference>
<gene>
    <name evidence="8" type="primary">speH</name>
    <name evidence="8" type="ORF">NCTC6180_01761</name>
    <name evidence="7" type="ORF">NCTC7023_00435</name>
</gene>
<dbReference type="GO" id="GO:0090729">
    <property type="term" value="F:toxin activity"/>
    <property type="evidence" value="ECO:0007669"/>
    <property type="project" value="UniProtKB-KW"/>
</dbReference>
<dbReference type="PRINTS" id="PR01898">
    <property type="entry name" value="SAGSUPRFAMLY"/>
</dbReference>
<dbReference type="GO" id="GO:0005576">
    <property type="term" value="C:extracellular region"/>
    <property type="evidence" value="ECO:0007669"/>
    <property type="project" value="InterPro"/>
</dbReference>
<evidence type="ECO:0000313" key="8">
    <source>
        <dbReference type="EMBL" id="VEF09134.1"/>
    </source>
</evidence>
<dbReference type="EMBL" id="LR134317">
    <property type="protein sequence ID" value="VEF09134.1"/>
    <property type="molecule type" value="Genomic_DNA"/>
</dbReference>
<evidence type="ECO:0000259" key="5">
    <source>
        <dbReference type="Pfam" id="PF01123"/>
    </source>
</evidence>
<keyword evidence="4" id="KW-0843">Virulence</keyword>
<dbReference type="SMR" id="A0A2X3U5V2"/>
<reference evidence="8 10" key="2">
    <citation type="submission" date="2018-12" db="EMBL/GenBank/DDBJ databases">
        <authorList>
            <consortium name="Pathogen Informatics"/>
        </authorList>
    </citation>
    <scope>NUCLEOTIDE SEQUENCE [LARGE SCALE GENOMIC DNA]</scope>
    <source>
        <strain evidence="8 10">NCTC6180</strain>
    </source>
</reference>
<protein>
    <submittedName>
        <fullName evidence="8">Exotoxin H</fullName>
    </submittedName>
</protein>
<dbReference type="Proteomes" id="UP000255476">
    <property type="component" value="Unassembled WGS sequence"/>
</dbReference>
<dbReference type="InterPro" id="IPR008992">
    <property type="entry name" value="Enterotoxin"/>
</dbReference>
<dbReference type="PROSITE" id="PS00278">
    <property type="entry name" value="STAPH_STREP_TOXIN_2"/>
    <property type="match status" value="1"/>
</dbReference>